<dbReference type="InterPro" id="IPR000591">
    <property type="entry name" value="DEP_dom"/>
</dbReference>
<dbReference type="InterPro" id="IPR036390">
    <property type="entry name" value="WH_DNA-bd_sf"/>
</dbReference>
<dbReference type="Gene3D" id="1.10.10.10">
    <property type="entry name" value="Winged helix-like DNA-binding domain superfamily/Winged helix DNA-binding domain"/>
    <property type="match status" value="1"/>
</dbReference>
<dbReference type="SUPFAM" id="SSF46785">
    <property type="entry name" value="Winged helix' DNA-binding domain"/>
    <property type="match status" value="1"/>
</dbReference>
<dbReference type="PROSITE" id="PS50186">
    <property type="entry name" value="DEP"/>
    <property type="match status" value="1"/>
</dbReference>
<evidence type="ECO:0000313" key="2">
    <source>
        <dbReference type="EMBL" id="KAK0406387.1"/>
    </source>
</evidence>
<reference evidence="2" key="1">
    <citation type="submission" date="2023-06" db="EMBL/GenBank/DDBJ databases">
        <title>Genomic analysis of the entomopathogenic nematode Steinernema hermaphroditum.</title>
        <authorList>
            <person name="Schwarz E.M."/>
            <person name="Heppert J.K."/>
            <person name="Baniya A."/>
            <person name="Schwartz H.T."/>
            <person name="Tan C.-H."/>
            <person name="Antoshechkin I."/>
            <person name="Sternberg P.W."/>
            <person name="Goodrich-Blair H."/>
            <person name="Dillman A.R."/>
        </authorList>
    </citation>
    <scope>NUCLEOTIDE SEQUENCE</scope>
    <source>
        <strain evidence="2">PS9179</strain>
        <tissue evidence="2">Whole animal</tissue>
    </source>
</reference>
<dbReference type="CDD" id="cd04371">
    <property type="entry name" value="DEP"/>
    <property type="match status" value="1"/>
</dbReference>
<evidence type="ECO:0000259" key="1">
    <source>
        <dbReference type="PROSITE" id="PS50186"/>
    </source>
</evidence>
<organism evidence="2 3">
    <name type="scientific">Steinernema hermaphroditum</name>
    <dbReference type="NCBI Taxonomy" id="289476"/>
    <lineage>
        <taxon>Eukaryota</taxon>
        <taxon>Metazoa</taxon>
        <taxon>Ecdysozoa</taxon>
        <taxon>Nematoda</taxon>
        <taxon>Chromadorea</taxon>
        <taxon>Rhabditida</taxon>
        <taxon>Tylenchina</taxon>
        <taxon>Panagrolaimomorpha</taxon>
        <taxon>Strongyloidoidea</taxon>
        <taxon>Steinernematidae</taxon>
        <taxon>Steinernema</taxon>
    </lineage>
</organism>
<gene>
    <name evidence="2" type="ORF">QR680_018544</name>
</gene>
<comment type="caution">
    <text evidence="2">The sequence shown here is derived from an EMBL/GenBank/DDBJ whole genome shotgun (WGS) entry which is preliminary data.</text>
</comment>
<protein>
    <recommendedName>
        <fullName evidence="1">DEP domain-containing protein</fullName>
    </recommendedName>
</protein>
<name>A0AA39HIA0_9BILA</name>
<dbReference type="SMART" id="SM00049">
    <property type="entry name" value="DEP"/>
    <property type="match status" value="1"/>
</dbReference>
<dbReference type="PANTHER" id="PTHR16206:SF4">
    <property type="entry name" value="PROTEIN LET-99"/>
    <property type="match status" value="1"/>
</dbReference>
<dbReference type="Pfam" id="PF00610">
    <property type="entry name" value="DEP"/>
    <property type="match status" value="1"/>
</dbReference>
<accession>A0AA39HIA0</accession>
<sequence length="142" mass="16699">MNTTLNVEAEKNPQFKAVRQWNSIVRKFCRDVPKKRHRRNLKSFDNCFTGRKAVDFLLEVLPELLDKDRVIKRENCVKLLKKFFDEGVICHFRGKKSIGFRDSSELYVLSADCEQTAVVVRSPLRRNVFKMKISHSIKKIRA</sequence>
<dbReference type="GO" id="GO:0035556">
    <property type="term" value="P:intracellular signal transduction"/>
    <property type="evidence" value="ECO:0007669"/>
    <property type="project" value="InterPro"/>
</dbReference>
<feature type="domain" description="DEP" evidence="1">
    <location>
        <begin position="28"/>
        <end position="111"/>
    </location>
</feature>
<dbReference type="AlphaFoldDB" id="A0AA39HIA0"/>
<evidence type="ECO:0000313" key="3">
    <source>
        <dbReference type="Proteomes" id="UP001175271"/>
    </source>
</evidence>
<dbReference type="PANTHER" id="PTHR16206">
    <property type="entry name" value="DEP DOMAIN-CONTAINING"/>
    <property type="match status" value="1"/>
</dbReference>
<dbReference type="Proteomes" id="UP001175271">
    <property type="component" value="Unassembled WGS sequence"/>
</dbReference>
<dbReference type="InterPro" id="IPR036388">
    <property type="entry name" value="WH-like_DNA-bd_sf"/>
</dbReference>
<proteinExistence type="predicted"/>
<keyword evidence="3" id="KW-1185">Reference proteome</keyword>
<dbReference type="EMBL" id="JAUCMV010000004">
    <property type="protein sequence ID" value="KAK0406387.1"/>
    <property type="molecule type" value="Genomic_DNA"/>
</dbReference>